<evidence type="ECO:0000313" key="1">
    <source>
        <dbReference type="EMBL" id="GAA5496345.1"/>
    </source>
</evidence>
<organism evidence="1 2">
    <name type="scientific">Rubritalea halochordaticola</name>
    <dbReference type="NCBI Taxonomy" id="714537"/>
    <lineage>
        <taxon>Bacteria</taxon>
        <taxon>Pseudomonadati</taxon>
        <taxon>Verrucomicrobiota</taxon>
        <taxon>Verrucomicrobiia</taxon>
        <taxon>Verrucomicrobiales</taxon>
        <taxon>Rubritaleaceae</taxon>
        <taxon>Rubritalea</taxon>
    </lineage>
</organism>
<keyword evidence="2" id="KW-1185">Reference proteome</keyword>
<evidence type="ECO:0008006" key="3">
    <source>
        <dbReference type="Google" id="ProtNLM"/>
    </source>
</evidence>
<comment type="caution">
    <text evidence="1">The sequence shown here is derived from an EMBL/GenBank/DDBJ whole genome shotgun (WGS) entry which is preliminary data.</text>
</comment>
<accession>A0ABP9V2V9</accession>
<sequence length="133" mass="15009">MKTLFPLCPLGIALLLSQCNSKEETATNSKAEDKELSSQKEALHQHLKDKVNEIKQHQEIANRILENEINASSSEAARLYLAAFKEIQKGDAENLLKAREILEKIQSKYPDWKPEIVQARLQSLLQDLEAGAK</sequence>
<proteinExistence type="predicted"/>
<dbReference type="EMBL" id="BAABRL010000008">
    <property type="protein sequence ID" value="GAA5496345.1"/>
    <property type="molecule type" value="Genomic_DNA"/>
</dbReference>
<dbReference type="RefSeq" id="WP_346189030.1">
    <property type="nucleotide sequence ID" value="NZ_BAABRL010000008.1"/>
</dbReference>
<name>A0ABP9V2V9_9BACT</name>
<evidence type="ECO:0000313" key="2">
    <source>
        <dbReference type="Proteomes" id="UP001424741"/>
    </source>
</evidence>
<protein>
    <recommendedName>
        <fullName evidence="3">Lipoprotein</fullName>
    </recommendedName>
</protein>
<dbReference type="Proteomes" id="UP001424741">
    <property type="component" value="Unassembled WGS sequence"/>
</dbReference>
<reference evidence="1 2" key="1">
    <citation type="submission" date="2024-02" db="EMBL/GenBank/DDBJ databases">
        <title>Rubritalea halochordaticola NBRC 107102.</title>
        <authorList>
            <person name="Ichikawa N."/>
            <person name="Katano-Makiyama Y."/>
            <person name="Hidaka K."/>
        </authorList>
    </citation>
    <scope>NUCLEOTIDE SEQUENCE [LARGE SCALE GENOMIC DNA]</scope>
    <source>
        <strain evidence="1 2">NBRC 107102</strain>
    </source>
</reference>
<gene>
    <name evidence="1" type="ORF">Rhal01_02528</name>
</gene>